<evidence type="ECO:0000313" key="1">
    <source>
        <dbReference type="EMBL" id="MPC78990.1"/>
    </source>
</evidence>
<accession>A0A5B7I379</accession>
<dbReference type="AlphaFoldDB" id="A0A5B7I379"/>
<proteinExistence type="predicted"/>
<reference evidence="1 2" key="1">
    <citation type="submission" date="2019-05" db="EMBL/GenBank/DDBJ databases">
        <title>Another draft genome of Portunus trituberculatus and its Hox gene families provides insights of decapod evolution.</title>
        <authorList>
            <person name="Jeong J.-H."/>
            <person name="Song I."/>
            <person name="Kim S."/>
            <person name="Choi T."/>
            <person name="Kim D."/>
            <person name="Ryu S."/>
            <person name="Kim W."/>
        </authorList>
    </citation>
    <scope>NUCLEOTIDE SEQUENCE [LARGE SCALE GENOMIC DNA]</scope>
    <source>
        <tissue evidence="1">Muscle</tissue>
    </source>
</reference>
<gene>
    <name evidence="1" type="ORF">E2C01_073501</name>
</gene>
<dbReference type="EMBL" id="VSRR010049913">
    <property type="protein sequence ID" value="MPC78990.1"/>
    <property type="molecule type" value="Genomic_DNA"/>
</dbReference>
<keyword evidence="2" id="KW-1185">Reference proteome</keyword>
<evidence type="ECO:0000313" key="2">
    <source>
        <dbReference type="Proteomes" id="UP000324222"/>
    </source>
</evidence>
<name>A0A5B7I379_PORTR</name>
<sequence>MAVYTVWHRSHLCAEIALFNLRHVCSCLREVSLHALIRTNISLECHYQGFTTLCGLGHEPRMRLSFFIAYVRVHLRLVYEMNPPHPDHIFALSTLTD</sequence>
<protein>
    <submittedName>
        <fullName evidence="1">Uncharacterized protein</fullName>
    </submittedName>
</protein>
<organism evidence="1 2">
    <name type="scientific">Portunus trituberculatus</name>
    <name type="common">Swimming crab</name>
    <name type="synonym">Neptunus trituberculatus</name>
    <dbReference type="NCBI Taxonomy" id="210409"/>
    <lineage>
        <taxon>Eukaryota</taxon>
        <taxon>Metazoa</taxon>
        <taxon>Ecdysozoa</taxon>
        <taxon>Arthropoda</taxon>
        <taxon>Crustacea</taxon>
        <taxon>Multicrustacea</taxon>
        <taxon>Malacostraca</taxon>
        <taxon>Eumalacostraca</taxon>
        <taxon>Eucarida</taxon>
        <taxon>Decapoda</taxon>
        <taxon>Pleocyemata</taxon>
        <taxon>Brachyura</taxon>
        <taxon>Eubrachyura</taxon>
        <taxon>Portunoidea</taxon>
        <taxon>Portunidae</taxon>
        <taxon>Portuninae</taxon>
        <taxon>Portunus</taxon>
    </lineage>
</organism>
<comment type="caution">
    <text evidence="1">The sequence shown here is derived from an EMBL/GenBank/DDBJ whole genome shotgun (WGS) entry which is preliminary data.</text>
</comment>
<dbReference type="Proteomes" id="UP000324222">
    <property type="component" value="Unassembled WGS sequence"/>
</dbReference>